<accession>A0A4R1HWJ4</accession>
<evidence type="ECO:0000256" key="1">
    <source>
        <dbReference type="SAM" id="MobiDB-lite"/>
    </source>
</evidence>
<feature type="compositionally biased region" description="Basic residues" evidence="1">
    <location>
        <begin position="102"/>
        <end position="111"/>
    </location>
</feature>
<protein>
    <submittedName>
        <fullName evidence="2">Uncharacterized protein</fullName>
    </submittedName>
</protein>
<comment type="caution">
    <text evidence="2">The sequence shown here is derived from an EMBL/GenBank/DDBJ whole genome shotgun (WGS) entry which is preliminary data.</text>
</comment>
<evidence type="ECO:0000313" key="2">
    <source>
        <dbReference type="EMBL" id="TCK25425.1"/>
    </source>
</evidence>
<gene>
    <name evidence="2" type="ORF">EV378_1233</name>
</gene>
<proteinExistence type="predicted"/>
<organism evidence="2 3">
    <name type="scientific">Pseudonocardia endophytica</name>
    <dbReference type="NCBI Taxonomy" id="401976"/>
    <lineage>
        <taxon>Bacteria</taxon>
        <taxon>Bacillati</taxon>
        <taxon>Actinomycetota</taxon>
        <taxon>Actinomycetes</taxon>
        <taxon>Pseudonocardiales</taxon>
        <taxon>Pseudonocardiaceae</taxon>
        <taxon>Pseudonocardia</taxon>
    </lineage>
</organism>
<reference evidence="2 3" key="1">
    <citation type="submission" date="2019-03" db="EMBL/GenBank/DDBJ databases">
        <title>Sequencing the genomes of 1000 actinobacteria strains.</title>
        <authorList>
            <person name="Klenk H.-P."/>
        </authorList>
    </citation>
    <scope>NUCLEOTIDE SEQUENCE [LARGE SCALE GENOMIC DNA]</scope>
    <source>
        <strain evidence="2 3">DSM 44969</strain>
    </source>
</reference>
<dbReference type="Proteomes" id="UP000295560">
    <property type="component" value="Unassembled WGS sequence"/>
</dbReference>
<dbReference type="InterPro" id="IPR036410">
    <property type="entry name" value="HSP_DnaJ_Cys-rich_dom_sf"/>
</dbReference>
<feature type="region of interest" description="Disordered" evidence="1">
    <location>
        <begin position="91"/>
        <end position="121"/>
    </location>
</feature>
<dbReference type="EMBL" id="SMFZ01000001">
    <property type="protein sequence ID" value="TCK25425.1"/>
    <property type="molecule type" value="Genomic_DNA"/>
</dbReference>
<dbReference type="AlphaFoldDB" id="A0A4R1HWJ4"/>
<keyword evidence="3" id="KW-1185">Reference proteome</keyword>
<name>A0A4R1HWJ4_PSEEN</name>
<dbReference type="SUPFAM" id="SSF57938">
    <property type="entry name" value="DnaJ/Hsp40 cysteine-rich domain"/>
    <property type="match status" value="1"/>
</dbReference>
<sequence>MSGWWVAVGLVAVAGPLVAHLAARPWAWCRPCNGCGTIRDTWTGRWVQHCRRCSGYGQVEKPARRAIRDLTGGVLFRHPPEHPYEGVQLYGRANLPFSGGGRRPRRKRPTAARRSPEQAGR</sequence>
<evidence type="ECO:0000313" key="3">
    <source>
        <dbReference type="Proteomes" id="UP000295560"/>
    </source>
</evidence>